<keyword evidence="4" id="KW-0808">Transferase</keyword>
<gene>
    <name evidence="10" type="ORF">F7R13_31705</name>
</gene>
<dbReference type="Proteomes" id="UP000473571">
    <property type="component" value="Unassembled WGS sequence"/>
</dbReference>
<organism evidence="10 11">
    <name type="scientific">Burkholderia territorii</name>
    <dbReference type="NCBI Taxonomy" id="1503055"/>
    <lineage>
        <taxon>Bacteria</taxon>
        <taxon>Pseudomonadati</taxon>
        <taxon>Pseudomonadota</taxon>
        <taxon>Betaproteobacteria</taxon>
        <taxon>Burkholderiales</taxon>
        <taxon>Burkholderiaceae</taxon>
        <taxon>Burkholderia</taxon>
        <taxon>Burkholderia cepacia complex</taxon>
    </lineage>
</organism>
<dbReference type="GO" id="GO:0005524">
    <property type="term" value="F:ATP binding"/>
    <property type="evidence" value="ECO:0007669"/>
    <property type="project" value="UniProtKB-KW"/>
</dbReference>
<evidence type="ECO:0000259" key="9">
    <source>
        <dbReference type="Pfam" id="PF18085"/>
    </source>
</evidence>
<comment type="catalytic activity">
    <reaction evidence="8">
        <text>D-maltose + ATP = alpha-maltose 1-phosphate + ADP + H(+)</text>
        <dbReference type="Rhea" id="RHEA:31915"/>
        <dbReference type="ChEBI" id="CHEBI:15378"/>
        <dbReference type="ChEBI" id="CHEBI:17306"/>
        <dbReference type="ChEBI" id="CHEBI:30616"/>
        <dbReference type="ChEBI" id="CHEBI:63576"/>
        <dbReference type="ChEBI" id="CHEBI:456216"/>
        <dbReference type="EC" id="2.7.1.175"/>
    </reaction>
</comment>
<name>A0A6L3N6H5_9BURK</name>
<dbReference type="SUPFAM" id="SSF56112">
    <property type="entry name" value="Protein kinase-like (PK-like)"/>
    <property type="match status" value="1"/>
</dbReference>
<evidence type="ECO:0000256" key="5">
    <source>
        <dbReference type="ARBA" id="ARBA00022741"/>
    </source>
</evidence>
<accession>A0A6L3N6H5</accession>
<dbReference type="InterPro" id="IPR012811">
    <property type="entry name" value="TreS_maltokin_C_dom"/>
</dbReference>
<dbReference type="EC" id="2.7.1.175" evidence="2"/>
<dbReference type="InterPro" id="IPR011009">
    <property type="entry name" value="Kinase-like_dom_sf"/>
</dbReference>
<dbReference type="RefSeq" id="WP_170296772.1">
    <property type="nucleotide sequence ID" value="NZ_VZOL01000903.1"/>
</dbReference>
<dbReference type="EMBL" id="VZOL01000903">
    <property type="protein sequence ID" value="KAB0646420.1"/>
    <property type="molecule type" value="Genomic_DNA"/>
</dbReference>
<dbReference type="GO" id="GO:0016740">
    <property type="term" value="F:transferase activity"/>
    <property type="evidence" value="ECO:0007669"/>
    <property type="project" value="UniProtKB-KW"/>
</dbReference>
<proteinExistence type="inferred from homology"/>
<dbReference type="AlphaFoldDB" id="A0A6L3N6H5"/>
<evidence type="ECO:0000256" key="3">
    <source>
        <dbReference type="ARBA" id="ARBA00013882"/>
    </source>
</evidence>
<dbReference type="Gene3D" id="3.90.1200.10">
    <property type="match status" value="1"/>
</dbReference>
<evidence type="ECO:0000256" key="8">
    <source>
        <dbReference type="ARBA" id="ARBA00049067"/>
    </source>
</evidence>
<dbReference type="InterPro" id="IPR040999">
    <property type="entry name" value="Mak_N_cap"/>
</dbReference>
<comment type="caution">
    <text evidence="10">The sequence shown here is derived from an EMBL/GenBank/DDBJ whole genome shotgun (WGS) entry which is preliminary data.</text>
</comment>
<evidence type="ECO:0000256" key="7">
    <source>
        <dbReference type="ARBA" id="ARBA00031251"/>
    </source>
</evidence>
<keyword evidence="5" id="KW-0547">Nucleotide-binding</keyword>
<keyword evidence="6" id="KW-0067">ATP-binding</keyword>
<feature type="domain" description="Maltokinase N-terminal cap" evidence="9">
    <location>
        <begin position="32"/>
        <end position="116"/>
    </location>
</feature>
<evidence type="ECO:0000256" key="4">
    <source>
        <dbReference type="ARBA" id="ARBA00022679"/>
    </source>
</evidence>
<comment type="similarity">
    <text evidence="1">Belongs to the aminoglycoside phosphotransferase family.</text>
</comment>
<evidence type="ECO:0000256" key="1">
    <source>
        <dbReference type="ARBA" id="ARBA00006219"/>
    </source>
</evidence>
<dbReference type="NCBIfam" id="TIGR02457">
    <property type="entry name" value="TreS_Cterm"/>
    <property type="match status" value="1"/>
</dbReference>
<reference evidence="10 11" key="1">
    <citation type="submission" date="2019-09" db="EMBL/GenBank/DDBJ databases">
        <title>Draft genome sequences of 48 bacterial type strains from the CCUG.</title>
        <authorList>
            <person name="Tunovic T."/>
            <person name="Pineiro-Iglesias B."/>
            <person name="Unosson C."/>
            <person name="Inganas E."/>
            <person name="Ohlen M."/>
            <person name="Cardew S."/>
            <person name="Jensie-Markopoulos S."/>
            <person name="Salva-Serra F."/>
            <person name="Jaen-Luchoro D."/>
            <person name="Karlsson R."/>
            <person name="Svensson-Stadler L."/>
            <person name="Chun J."/>
            <person name="Moore E."/>
        </authorList>
    </citation>
    <scope>NUCLEOTIDE SEQUENCE [LARGE SCALE GENOMIC DNA]</scope>
    <source>
        <strain evidence="10 11">CCUG 65687</strain>
    </source>
</reference>
<evidence type="ECO:0000313" key="11">
    <source>
        <dbReference type="Proteomes" id="UP000473571"/>
    </source>
</evidence>
<evidence type="ECO:0000313" key="10">
    <source>
        <dbReference type="EMBL" id="KAB0646420.1"/>
    </source>
</evidence>
<feature type="non-terminal residue" evidence="10">
    <location>
        <position position="1"/>
    </location>
</feature>
<protein>
    <recommendedName>
        <fullName evidence="3">Maltokinase</fullName>
        <ecNumber evidence="2">2.7.1.175</ecNumber>
    </recommendedName>
    <alternativeName>
        <fullName evidence="7">Maltose-1-phosphate synthase</fullName>
    </alternativeName>
</protein>
<evidence type="ECO:0000256" key="6">
    <source>
        <dbReference type="ARBA" id="ARBA00022840"/>
    </source>
</evidence>
<dbReference type="Pfam" id="PF18085">
    <property type="entry name" value="Mak_N_cap"/>
    <property type="match status" value="1"/>
</dbReference>
<sequence>LPEYVTIVMRRGDARPDVGQLHALAHDALASWLARRRWFASKDRKIGDAWLNVVTPIPDEPFQYAEAWVSASDGRVERYVVPLAAAWGGETSHPLFAQLALARVRRGHTVGYLTDAFALPAFARGMLRKLRDGATVPTSDGGHLEFLPEQALAALDPGDDAEVRWLAAEQSNSSLVIGDQIVLKLVRKVAHGVHPEAEMSRHLTRIGYANTATLAGEVVHVDPDGSPHTVAILQRYVDNQGDAWTRSFDFLKRAVDELALPAVADGEAAEPDEEPDALLGYAAFAGIVGTRLGQLHVALAQPSDDPAFTPERATPEHVDGWTFDAIASFRHALDVLATRLDALEALDPAARAAADTLLASRDAAVQALGELVPRTLDAQCTRIHGDFHLGQVLDVQGDALLIDFEGEPARPLERRRAKSHPLRDVAGFLRSLSYVSATAQFAIEKAPPQAAGRKRALFDRFGQAAADRFVECYRAAADQAPERFVDPRYADRLLALFLIDKASYELCYEASNRPDWLGVPVSGLAALVERLLDAKRASDHGGTR</sequence>
<evidence type="ECO:0000256" key="2">
    <source>
        <dbReference type="ARBA" id="ARBA00011962"/>
    </source>
</evidence>